<dbReference type="GO" id="GO:0030170">
    <property type="term" value="F:pyridoxal phosphate binding"/>
    <property type="evidence" value="ECO:0007669"/>
    <property type="project" value="InterPro"/>
</dbReference>
<comment type="cofactor">
    <cofactor evidence="1">
        <name>pyridoxal 5'-phosphate</name>
        <dbReference type="ChEBI" id="CHEBI:597326"/>
    </cofactor>
</comment>
<dbReference type="Gene3D" id="3.90.1150.10">
    <property type="entry name" value="Aspartate Aminotransferase, domain 1"/>
    <property type="match status" value="1"/>
</dbReference>
<keyword evidence="4" id="KW-0808">Transferase</keyword>
<dbReference type="CDD" id="cd00609">
    <property type="entry name" value="AAT_like"/>
    <property type="match status" value="1"/>
</dbReference>
<keyword evidence="5" id="KW-1185">Reference proteome</keyword>
<dbReference type="InterPro" id="IPR015422">
    <property type="entry name" value="PyrdxlP-dep_Trfase_small"/>
</dbReference>
<organism evidence="4 5">
    <name type="scientific">Ruminiclostridium herbifermentans</name>
    <dbReference type="NCBI Taxonomy" id="2488810"/>
    <lineage>
        <taxon>Bacteria</taxon>
        <taxon>Bacillati</taxon>
        <taxon>Bacillota</taxon>
        <taxon>Clostridia</taxon>
        <taxon>Eubacteriales</taxon>
        <taxon>Oscillospiraceae</taxon>
        <taxon>Ruminiclostridium</taxon>
    </lineage>
</organism>
<dbReference type="PANTHER" id="PTHR42885">
    <property type="entry name" value="HISTIDINOL-PHOSPHATE AMINOTRANSFERASE-RELATED"/>
    <property type="match status" value="1"/>
</dbReference>
<keyword evidence="4" id="KW-0032">Aminotransferase</keyword>
<reference evidence="4 5" key="1">
    <citation type="submission" date="2020-09" db="EMBL/GenBank/DDBJ databases">
        <title>Characterization and genome sequencing of Ruminiclostridium sp. nov. MA18.</title>
        <authorList>
            <person name="Rettenmaier R."/>
            <person name="Kowollik M.-L."/>
            <person name="Liebl W."/>
            <person name="Zverlov V."/>
        </authorList>
    </citation>
    <scope>NUCLEOTIDE SEQUENCE [LARGE SCALE GENOMIC DNA]</scope>
    <source>
        <strain evidence="4 5">MA18</strain>
    </source>
</reference>
<name>A0A4V6EPU6_9FIRM</name>
<dbReference type="Proteomes" id="UP000306409">
    <property type="component" value="Chromosome"/>
</dbReference>
<keyword evidence="2" id="KW-0663">Pyridoxal phosphate</keyword>
<evidence type="ECO:0000256" key="2">
    <source>
        <dbReference type="ARBA" id="ARBA00022898"/>
    </source>
</evidence>
<feature type="domain" description="Aminotransferase class I/classII large" evidence="3">
    <location>
        <begin position="20"/>
        <end position="348"/>
    </location>
</feature>
<sequence length="360" mass="40773">MKQLTHGGDIYSKRDIPKNKKIIDFSANVNPLGMPPSVKNAIIDNIDAFSNYPDPFCRELTDEISRYESVPRETIICGNGAADIIYRITAATKPKLTLLPAPTFTEYQQAAEIVNSTIRYHYLREDKGFIIDEEILDKLSPDIDLMFLCNPNNPTGIPIEKELVLSIADRCKLNNTFLVVDECFVDFLGNSQKFSIVNELKDYSNVIVLKAFTKIYAMAGIRLGYGICYNKNVIEKIHSIGQPWSVSVIAQKCGVAALKENQYVSKTKNIIKENREYLIEQLRLLGLGVFNSEANYILFKSGNKHLQKTLEKQGILIRCCDDFIGLNDSFFRIAVKAREDNEYLINSLEKIMKNAKNKSC</sequence>
<proteinExistence type="predicted"/>
<dbReference type="GO" id="GO:0008483">
    <property type="term" value="F:transaminase activity"/>
    <property type="evidence" value="ECO:0007669"/>
    <property type="project" value="UniProtKB-KW"/>
</dbReference>
<protein>
    <submittedName>
        <fullName evidence="4">Aminotransferase class I/II-fold pyridoxal phosphate-dependent enzyme</fullName>
    </submittedName>
</protein>
<accession>A0A4V6EPU6</accession>
<evidence type="ECO:0000313" key="5">
    <source>
        <dbReference type="Proteomes" id="UP000306409"/>
    </source>
</evidence>
<evidence type="ECO:0000256" key="1">
    <source>
        <dbReference type="ARBA" id="ARBA00001933"/>
    </source>
</evidence>
<dbReference type="Pfam" id="PF00155">
    <property type="entry name" value="Aminotran_1_2"/>
    <property type="match status" value="1"/>
</dbReference>
<dbReference type="Gene3D" id="3.40.640.10">
    <property type="entry name" value="Type I PLP-dependent aspartate aminotransferase-like (Major domain)"/>
    <property type="match status" value="1"/>
</dbReference>
<dbReference type="InterPro" id="IPR004839">
    <property type="entry name" value="Aminotransferase_I/II_large"/>
</dbReference>
<dbReference type="AlphaFoldDB" id="A0A4V6EPU6"/>
<dbReference type="RefSeq" id="WP_137697150.1">
    <property type="nucleotide sequence ID" value="NZ_CP061336.1"/>
</dbReference>
<gene>
    <name evidence="4" type="ORF">EHE19_000555</name>
</gene>
<dbReference type="EMBL" id="CP061336">
    <property type="protein sequence ID" value="QNU67085.1"/>
    <property type="molecule type" value="Genomic_DNA"/>
</dbReference>
<dbReference type="KEGG" id="rher:EHE19_000555"/>
<dbReference type="OrthoDB" id="9813612at2"/>
<dbReference type="InterPro" id="IPR015421">
    <property type="entry name" value="PyrdxlP-dep_Trfase_major"/>
</dbReference>
<dbReference type="SUPFAM" id="SSF53383">
    <property type="entry name" value="PLP-dependent transferases"/>
    <property type="match status" value="1"/>
</dbReference>
<dbReference type="InterPro" id="IPR015424">
    <property type="entry name" value="PyrdxlP-dep_Trfase"/>
</dbReference>
<dbReference type="PANTHER" id="PTHR42885:SF1">
    <property type="entry name" value="THREONINE-PHOSPHATE DECARBOXYLASE"/>
    <property type="match status" value="1"/>
</dbReference>
<evidence type="ECO:0000313" key="4">
    <source>
        <dbReference type="EMBL" id="QNU67085.1"/>
    </source>
</evidence>
<evidence type="ECO:0000259" key="3">
    <source>
        <dbReference type="Pfam" id="PF00155"/>
    </source>
</evidence>